<proteinExistence type="predicted"/>
<dbReference type="AlphaFoldDB" id="A0AB39HLG1"/>
<name>A0AB39HLG1_9VIBR</name>
<dbReference type="SUPFAM" id="SSF46689">
    <property type="entry name" value="Homeodomain-like"/>
    <property type="match status" value="1"/>
</dbReference>
<dbReference type="Gene3D" id="1.10.357.10">
    <property type="entry name" value="Tetracycline Repressor, domain 2"/>
    <property type="match status" value="1"/>
</dbReference>
<sequence length="153" mass="17460">MPKRSKQETNETINTIKSAVFDQLLTLGYEEMSYTSLSQQTGISRTGICHHFPKKIHFTEGVEAILMERLLSHLDSQSGVEAFERSWMSALKVREFTIILQTVFYHLFAKQGSKCFAAKCIDYLLVQIKARLSLQSDQRINALLGQSIIDLCR</sequence>
<reference evidence="1" key="1">
    <citation type="submission" date="2024-07" db="EMBL/GenBank/DDBJ databases">
        <title>Genome Analysis of a Potential Novel Vibrio Species Secreting pH- and Thermo-stable Alginate Lyase and its Application in Producing Alginate Oligosaccharides.</title>
        <authorList>
            <person name="Huang H."/>
            <person name="Bao K."/>
        </authorList>
    </citation>
    <scope>NUCLEOTIDE SEQUENCE</scope>
    <source>
        <strain evidence="1">HB236076</strain>
        <plasmid evidence="1">p-HB236076</plasmid>
    </source>
</reference>
<dbReference type="KEGG" id="vih:AB0763_15130"/>
<dbReference type="RefSeq" id="WP_306099275.1">
    <property type="nucleotide sequence ID" value="NZ_CP162602.1"/>
</dbReference>
<keyword evidence="1" id="KW-0614">Plasmid</keyword>
<dbReference type="EMBL" id="CP162602">
    <property type="protein sequence ID" value="XDK27096.1"/>
    <property type="molecule type" value="Genomic_DNA"/>
</dbReference>
<dbReference type="Pfam" id="PF18285">
    <property type="entry name" value="LuxT_C"/>
    <property type="match status" value="1"/>
</dbReference>
<gene>
    <name evidence="1" type="ORF">AB0763_15130</name>
</gene>
<organism evidence="1">
    <name type="scientific">Vibrio sp. HB236076</name>
    <dbReference type="NCBI Taxonomy" id="3232307"/>
    <lineage>
        <taxon>Bacteria</taxon>
        <taxon>Pseudomonadati</taxon>
        <taxon>Pseudomonadota</taxon>
        <taxon>Gammaproteobacteria</taxon>
        <taxon>Vibrionales</taxon>
        <taxon>Vibrionaceae</taxon>
        <taxon>Vibrio</taxon>
    </lineage>
</organism>
<evidence type="ECO:0000313" key="1">
    <source>
        <dbReference type="EMBL" id="XDK27096.1"/>
    </source>
</evidence>
<geneLocation type="plasmid" evidence="1">
    <name>p-HB236076</name>
</geneLocation>
<protein>
    <submittedName>
        <fullName evidence="1">TetR/AcrR family transcriptional regulator</fullName>
    </submittedName>
</protein>
<accession>A0AB39HLG1</accession>
<dbReference type="InterPro" id="IPR009057">
    <property type="entry name" value="Homeodomain-like_sf"/>
</dbReference>